<reference evidence="1" key="2">
    <citation type="submission" date="2013-09" db="EMBL/GenBank/DDBJ databases">
        <title>Draft genome sequence of Alistipes putredinis (DSM 17216).</title>
        <authorList>
            <person name="Sudarsanam P."/>
            <person name="Ley R."/>
            <person name="Guruge J."/>
            <person name="Turnbaugh P.J."/>
            <person name="Mahowald M."/>
            <person name="Liep D."/>
            <person name="Gordon J."/>
        </authorList>
    </citation>
    <scope>NUCLEOTIDE SEQUENCE</scope>
    <source>
        <strain evidence="1">DSM 17216</strain>
    </source>
</reference>
<reference evidence="1" key="1">
    <citation type="submission" date="2007-10" db="EMBL/GenBank/DDBJ databases">
        <authorList>
            <person name="Fulton L."/>
            <person name="Clifton S."/>
            <person name="Fulton B."/>
            <person name="Xu J."/>
            <person name="Minx P."/>
            <person name="Pepin K.H."/>
            <person name="Johnson M."/>
            <person name="Thiruvilangam P."/>
            <person name="Bhonagiri V."/>
            <person name="Nash W.E."/>
            <person name="Mardis E.R."/>
            <person name="Wilson R.K."/>
        </authorList>
    </citation>
    <scope>NUCLEOTIDE SEQUENCE [LARGE SCALE GENOMIC DNA]</scope>
    <source>
        <strain evidence="1">DSM 17216</strain>
    </source>
</reference>
<protein>
    <submittedName>
        <fullName evidence="1">Uncharacterized protein</fullName>
    </submittedName>
</protein>
<dbReference type="EMBL" id="ABFK02000017">
    <property type="protein sequence ID" value="EDS03960.1"/>
    <property type="molecule type" value="Genomic_DNA"/>
</dbReference>
<proteinExistence type="predicted"/>
<comment type="caution">
    <text evidence="1">The sequence shown here is derived from an EMBL/GenBank/DDBJ whole genome shotgun (WGS) entry which is preliminary data.</text>
</comment>
<keyword evidence="2" id="KW-1185">Reference proteome</keyword>
<name>B0MVG3_9BACT</name>
<organism evidence="1 2">
    <name type="scientific">Alistipes putredinis DSM 17216</name>
    <dbReference type="NCBI Taxonomy" id="445970"/>
    <lineage>
        <taxon>Bacteria</taxon>
        <taxon>Pseudomonadati</taxon>
        <taxon>Bacteroidota</taxon>
        <taxon>Bacteroidia</taxon>
        <taxon>Bacteroidales</taxon>
        <taxon>Rikenellaceae</taxon>
        <taxon>Alistipes</taxon>
    </lineage>
</organism>
<evidence type="ECO:0000313" key="1">
    <source>
        <dbReference type="EMBL" id="EDS03960.1"/>
    </source>
</evidence>
<dbReference type="AlphaFoldDB" id="B0MVG3"/>
<evidence type="ECO:0000313" key="2">
    <source>
        <dbReference type="Proteomes" id="UP000005819"/>
    </source>
</evidence>
<gene>
    <name evidence="1" type="ORF">ALIPUT_01022</name>
</gene>
<sequence>MFSFIPNAFQEAQYVRRRHFRGNHSENISNFYYNFSKLLG</sequence>
<dbReference type="HOGENOM" id="CLU_3283820_0_0_10"/>
<dbReference type="Proteomes" id="UP000005819">
    <property type="component" value="Unassembled WGS sequence"/>
</dbReference>
<accession>B0MVG3</accession>